<keyword evidence="2" id="KW-1185">Reference proteome</keyword>
<name>A0ABQ9AXI2_9ROSI</name>
<organism evidence="1 2">
    <name type="scientific">Salix suchowensis</name>
    <dbReference type="NCBI Taxonomy" id="1278906"/>
    <lineage>
        <taxon>Eukaryota</taxon>
        <taxon>Viridiplantae</taxon>
        <taxon>Streptophyta</taxon>
        <taxon>Embryophyta</taxon>
        <taxon>Tracheophyta</taxon>
        <taxon>Spermatophyta</taxon>
        <taxon>Magnoliopsida</taxon>
        <taxon>eudicotyledons</taxon>
        <taxon>Gunneridae</taxon>
        <taxon>Pentapetalae</taxon>
        <taxon>rosids</taxon>
        <taxon>fabids</taxon>
        <taxon>Malpighiales</taxon>
        <taxon>Salicaceae</taxon>
        <taxon>Saliceae</taxon>
        <taxon>Salix</taxon>
    </lineage>
</organism>
<evidence type="ECO:0000313" key="2">
    <source>
        <dbReference type="Proteomes" id="UP001141253"/>
    </source>
</evidence>
<protein>
    <submittedName>
        <fullName evidence="1">Uncharacterized protein</fullName>
    </submittedName>
</protein>
<proteinExistence type="predicted"/>
<dbReference type="Proteomes" id="UP001141253">
    <property type="component" value="Chromosome 13"/>
</dbReference>
<comment type="caution">
    <text evidence="1">The sequence shown here is derived from an EMBL/GenBank/DDBJ whole genome shotgun (WGS) entry which is preliminary data.</text>
</comment>
<accession>A0ABQ9AXI2</accession>
<reference evidence="1" key="2">
    <citation type="journal article" date="2023" name="Int. J. Mol. Sci.">
        <title>De Novo Assembly and Annotation of 11 Diverse Shrub Willow (Salix) Genomes Reveals Novel Gene Organization in Sex-Linked Regions.</title>
        <authorList>
            <person name="Hyden B."/>
            <person name="Feng K."/>
            <person name="Yates T.B."/>
            <person name="Jawdy S."/>
            <person name="Cereghino C."/>
            <person name="Smart L.B."/>
            <person name="Muchero W."/>
        </authorList>
    </citation>
    <scope>NUCLEOTIDE SEQUENCE</scope>
    <source>
        <tissue evidence="1">Shoot tip</tissue>
    </source>
</reference>
<evidence type="ECO:0000313" key="1">
    <source>
        <dbReference type="EMBL" id="KAJ6360951.1"/>
    </source>
</evidence>
<gene>
    <name evidence="1" type="ORF">OIU77_004888</name>
</gene>
<reference evidence="1" key="1">
    <citation type="submission" date="2022-10" db="EMBL/GenBank/DDBJ databases">
        <authorList>
            <person name="Hyden B.L."/>
            <person name="Feng K."/>
            <person name="Yates T."/>
            <person name="Jawdy S."/>
            <person name="Smart L.B."/>
            <person name="Muchero W."/>
        </authorList>
    </citation>
    <scope>NUCLEOTIDE SEQUENCE</scope>
    <source>
        <tissue evidence="1">Shoot tip</tissue>
    </source>
</reference>
<sequence length="63" mass="7256">MISFLFIIVVVNIVVGLGWFCDIKRFKFCHCCFTTTIAGFAERSTAEFRFGDLIYVCVVFNVF</sequence>
<dbReference type="EMBL" id="JAPFFI010000015">
    <property type="protein sequence ID" value="KAJ6360951.1"/>
    <property type="molecule type" value="Genomic_DNA"/>
</dbReference>